<dbReference type="PROSITE" id="PS51197">
    <property type="entry name" value="HTH_RRF2_2"/>
    <property type="match status" value="1"/>
</dbReference>
<gene>
    <name evidence="1" type="ORF">G6N76_13455</name>
</gene>
<organism evidence="1 2">
    <name type="scientific">Rhizobium daejeonense</name>
    <dbReference type="NCBI Taxonomy" id="240521"/>
    <lineage>
        <taxon>Bacteria</taxon>
        <taxon>Pseudomonadati</taxon>
        <taxon>Pseudomonadota</taxon>
        <taxon>Alphaproteobacteria</taxon>
        <taxon>Hyphomicrobiales</taxon>
        <taxon>Rhizobiaceae</taxon>
        <taxon>Rhizobium/Agrobacterium group</taxon>
        <taxon>Rhizobium</taxon>
    </lineage>
</organism>
<protein>
    <submittedName>
        <fullName evidence="1">Rrf2 family transcriptional regulator</fullName>
    </submittedName>
</protein>
<accession>A0A6M1RTA3</accession>
<dbReference type="Proteomes" id="UP000477849">
    <property type="component" value="Unassembled WGS sequence"/>
</dbReference>
<dbReference type="EMBL" id="JAAKZH010000004">
    <property type="protein sequence ID" value="NGO64672.1"/>
    <property type="molecule type" value="Genomic_DNA"/>
</dbReference>
<dbReference type="InterPro" id="IPR036390">
    <property type="entry name" value="WH_DNA-bd_sf"/>
</dbReference>
<dbReference type="SUPFAM" id="SSF46785">
    <property type="entry name" value="Winged helix' DNA-binding domain"/>
    <property type="match status" value="1"/>
</dbReference>
<dbReference type="NCBIfam" id="TIGR00738">
    <property type="entry name" value="rrf2_super"/>
    <property type="match status" value="1"/>
</dbReference>
<dbReference type="InterPro" id="IPR011991">
    <property type="entry name" value="ArsR-like_HTH"/>
</dbReference>
<dbReference type="InterPro" id="IPR036388">
    <property type="entry name" value="WH-like_DNA-bd_sf"/>
</dbReference>
<dbReference type="Pfam" id="PF02082">
    <property type="entry name" value="Rrf2"/>
    <property type="match status" value="1"/>
</dbReference>
<dbReference type="RefSeq" id="WP_163903273.1">
    <property type="nucleotide sequence ID" value="NZ_CP048427.1"/>
</dbReference>
<dbReference type="InterPro" id="IPR000944">
    <property type="entry name" value="Tscrpt_reg_Rrf2"/>
</dbReference>
<evidence type="ECO:0000313" key="1">
    <source>
        <dbReference type="EMBL" id="NGO64672.1"/>
    </source>
</evidence>
<dbReference type="InterPro" id="IPR030489">
    <property type="entry name" value="TR_Rrf2-type_CS"/>
</dbReference>
<comment type="caution">
    <text evidence="1">The sequence shown here is derived from an EMBL/GenBank/DDBJ whole genome shotgun (WGS) entry which is preliminary data.</text>
</comment>
<reference evidence="1 2" key="1">
    <citation type="submission" date="2020-02" db="EMBL/GenBank/DDBJ databases">
        <title>Genome sequence of the type strain CCBAU10050 of Rhizobium daejeonense.</title>
        <authorList>
            <person name="Gao J."/>
            <person name="Sun J."/>
        </authorList>
    </citation>
    <scope>NUCLEOTIDE SEQUENCE [LARGE SCALE GENOMIC DNA]</scope>
    <source>
        <strain evidence="1 2">CCBAU10050</strain>
    </source>
</reference>
<dbReference type="Gene3D" id="1.10.10.10">
    <property type="entry name" value="Winged helix-like DNA-binding domain superfamily/Winged helix DNA-binding domain"/>
    <property type="match status" value="1"/>
</dbReference>
<dbReference type="GO" id="GO:0003700">
    <property type="term" value="F:DNA-binding transcription factor activity"/>
    <property type="evidence" value="ECO:0007669"/>
    <property type="project" value="TreeGrafter"/>
</dbReference>
<sequence length="170" mass="18045">MKLGDGVEQAIHSMTMLASLSGDGVLSAAALAEFHGVSPSYLLKHLQALSAAGLVTTVPGPKGGYRLARKASAITLLDIVIAVEGPQPAFRCQEIRQRGPDPLPLRYFEKPCGIAAAMLAAERVYRAELRKTSIADLISDLQTTDDGGIAARGCAFLELNERKSARQGQE</sequence>
<proteinExistence type="predicted"/>
<dbReference type="PROSITE" id="PS01332">
    <property type="entry name" value="HTH_RRF2_1"/>
    <property type="match status" value="1"/>
</dbReference>
<dbReference type="GO" id="GO:0005829">
    <property type="term" value="C:cytosol"/>
    <property type="evidence" value="ECO:0007669"/>
    <property type="project" value="TreeGrafter"/>
</dbReference>
<dbReference type="CDD" id="cd00090">
    <property type="entry name" value="HTH_ARSR"/>
    <property type="match status" value="1"/>
</dbReference>
<dbReference type="PANTHER" id="PTHR33221:SF13">
    <property type="entry name" value="TRANSCRIPTIONAL REGULATOR-RELATED"/>
    <property type="match status" value="1"/>
</dbReference>
<name>A0A6M1RTA3_9HYPH</name>
<keyword evidence="2" id="KW-1185">Reference proteome</keyword>
<dbReference type="PANTHER" id="PTHR33221">
    <property type="entry name" value="WINGED HELIX-TURN-HELIX TRANSCRIPTIONAL REGULATOR, RRF2 FAMILY"/>
    <property type="match status" value="1"/>
</dbReference>
<dbReference type="AlphaFoldDB" id="A0A6M1RTA3"/>
<evidence type="ECO:0000313" key="2">
    <source>
        <dbReference type="Proteomes" id="UP000477849"/>
    </source>
</evidence>